<dbReference type="InParanoid" id="H1YY07"/>
<gene>
    <name evidence="1" type="ORF">Metlim_2909</name>
</gene>
<evidence type="ECO:0000313" key="1">
    <source>
        <dbReference type="EMBL" id="EHQ36942.1"/>
    </source>
</evidence>
<keyword evidence="2" id="KW-1185">Reference proteome</keyword>
<dbReference type="OrthoDB" id="111866at2157"/>
<organism evidence="1 2">
    <name type="scientific">Methanoplanus limicola DSM 2279</name>
    <dbReference type="NCBI Taxonomy" id="937775"/>
    <lineage>
        <taxon>Archaea</taxon>
        <taxon>Methanobacteriati</taxon>
        <taxon>Methanobacteriota</taxon>
        <taxon>Stenosarchaea group</taxon>
        <taxon>Methanomicrobia</taxon>
        <taxon>Methanomicrobiales</taxon>
        <taxon>Methanomicrobiaceae</taxon>
        <taxon>Methanoplanus</taxon>
    </lineage>
</organism>
<dbReference type="EMBL" id="CM001436">
    <property type="protein sequence ID" value="EHQ36942.1"/>
    <property type="molecule type" value="Genomic_DNA"/>
</dbReference>
<dbReference type="Proteomes" id="UP000005741">
    <property type="component" value="Chromosome"/>
</dbReference>
<name>H1YY07_9EURY</name>
<dbReference type="RefSeq" id="WP_004079661.1">
    <property type="nucleotide sequence ID" value="NZ_CM001436.1"/>
</dbReference>
<accession>H1YY07</accession>
<dbReference type="AlphaFoldDB" id="H1YY07"/>
<evidence type="ECO:0000313" key="2">
    <source>
        <dbReference type="Proteomes" id="UP000005741"/>
    </source>
</evidence>
<sequence length="274" mass="30215">MTQKNKKSILGIATVSAVLLMLMLCITPVSATDTFSSYKQIYVPVGNDAGARFDHFGNETYYYIFTKSGGGLNSIHISDNYSDYEGDVYSNKGNSGTFYITDTSTDTQYHDDAILMFAVPNSDYLNNEFMSLTVTTSGYQWTPTGDGLKPSNPGSYQANYFSETFDTSDFLGGTSSWRPSSLSNYPVYNNQNVSAGEEFKFIFIDLNLGTLNDTAQSLTNYGAVKVDYTISDYNGDAVFDAYAYCNQSKRGQGVSWTNKLSDILGGNSCWTIDF</sequence>
<dbReference type="HOGENOM" id="CLU_065512_0_0_2"/>
<reference evidence="1 2" key="1">
    <citation type="submission" date="2011-10" db="EMBL/GenBank/DDBJ databases">
        <title>The Improved High-Quality Draft genome of Methanoplanus limicola DSM 2279.</title>
        <authorList>
            <consortium name="US DOE Joint Genome Institute (JGI-PGF)"/>
            <person name="Lucas S."/>
            <person name="Copeland A."/>
            <person name="Lapidus A."/>
            <person name="Glavina del Rio T."/>
            <person name="Dalin E."/>
            <person name="Tice H."/>
            <person name="Bruce D."/>
            <person name="Goodwin L."/>
            <person name="Pitluck S."/>
            <person name="Peters L."/>
            <person name="Mikhailova N."/>
            <person name="Lu M."/>
            <person name="Kyrpides N."/>
            <person name="Mavromatis K."/>
            <person name="Ivanova N."/>
            <person name="Markowitz V."/>
            <person name="Cheng J.-F."/>
            <person name="Hugenholtz P."/>
            <person name="Woyke T."/>
            <person name="Wu D."/>
            <person name="Wirth R."/>
            <person name="Brambilla E.-M."/>
            <person name="Klenk H.-P."/>
            <person name="Eisen J.A."/>
        </authorList>
    </citation>
    <scope>NUCLEOTIDE SEQUENCE [LARGE SCALE GENOMIC DNA]</scope>
    <source>
        <strain evidence="1 2">DSM 2279</strain>
    </source>
</reference>
<protein>
    <submittedName>
        <fullName evidence="1">PKD domain containing protein</fullName>
    </submittedName>
</protein>
<proteinExistence type="predicted"/>